<evidence type="ECO:0000313" key="1">
    <source>
        <dbReference type="EMBL" id="ABC70136.1"/>
    </source>
</evidence>
<accession>Q2LGQ7</accession>
<reference evidence="1" key="1">
    <citation type="submission" date="2005-12" db="EMBL/GenBank/DDBJ databases">
        <title>Environmental genomics of 'Haloquadratum walsbyi' in a saltern crystallizer indicates a large pool of accessory genes in an otherwise coherent species.</title>
        <authorList>
            <person name="Legault B.A."/>
            <person name="Lopez-Lopez A."/>
            <person name="Alba-Casado J.C."/>
            <person name="Doolittle F.W."/>
            <person name="Bolhuis H."/>
            <person name="Rodriguez-Valera F."/>
            <person name="Papke T.R."/>
        </authorList>
    </citation>
    <scope>NUCLEOTIDE SEQUENCE</scope>
</reference>
<protein>
    <recommendedName>
        <fullName evidence="2">Type II toxin-antitoxin system PemK/MazF family toxin</fullName>
    </recommendedName>
</protein>
<proteinExistence type="predicted"/>
<dbReference type="AlphaFoldDB" id="Q2LGQ7"/>
<name>Q2LGQ7_9ZZZZ</name>
<organism evidence="1">
    <name type="scientific">uncultured prokaryote 2E01B</name>
    <dbReference type="NCBI Taxonomy" id="363283"/>
    <lineage>
        <taxon>unclassified sequences</taxon>
        <taxon>environmental samples</taxon>
    </lineage>
</organism>
<evidence type="ECO:0008006" key="2">
    <source>
        <dbReference type="Google" id="ProtNLM"/>
    </source>
</evidence>
<sequence>MPRGRTEIIDFRDDERRSLSNHLTSGWVHGADPFKGDDAGRPWLVVSNHADRPFHGEQYLVVTLTTKSWLDGLVEIPDSG</sequence>
<dbReference type="EMBL" id="DQ314496">
    <property type="protein sequence ID" value="ABC70136.1"/>
    <property type="molecule type" value="Genomic_DNA"/>
</dbReference>